<sequence>MHDLLGYLAGLEALGGDELRADLGLRLAVERALCQLVDQAVDINAHIAARVIGRAPTTQRESFDLAARAGYLSTDLASALTPSIGLRNVLVHDYVSADLDLVAAAVPLALREYRAFVTAMARAFAPPPD</sequence>
<evidence type="ECO:0000256" key="1">
    <source>
        <dbReference type="ARBA" id="ARBA00022649"/>
    </source>
</evidence>
<accession>A0ABQ6IUY3</accession>
<evidence type="ECO:0000313" key="6">
    <source>
        <dbReference type="Proteomes" id="UP001157126"/>
    </source>
</evidence>
<dbReference type="InterPro" id="IPR037038">
    <property type="entry name" value="HepT-like_sf"/>
</dbReference>
<dbReference type="Pfam" id="PF01934">
    <property type="entry name" value="HepT-like"/>
    <property type="match status" value="1"/>
</dbReference>
<proteinExistence type="inferred from homology"/>
<name>A0ABQ6IUY3_9MICO</name>
<evidence type="ECO:0000256" key="4">
    <source>
        <dbReference type="ARBA" id="ARBA00024207"/>
    </source>
</evidence>
<keyword evidence="3" id="KW-0378">Hydrolase</keyword>
<dbReference type="InterPro" id="IPR008201">
    <property type="entry name" value="HepT-like"/>
</dbReference>
<evidence type="ECO:0000256" key="2">
    <source>
        <dbReference type="ARBA" id="ARBA00022722"/>
    </source>
</evidence>
<dbReference type="NCBIfam" id="NF047751">
    <property type="entry name" value="HepT_toxin"/>
    <property type="match status" value="1"/>
</dbReference>
<dbReference type="PANTHER" id="PTHR33397:SF5">
    <property type="entry name" value="RNASE YUTE-RELATED"/>
    <property type="match status" value="1"/>
</dbReference>
<dbReference type="InterPro" id="IPR052379">
    <property type="entry name" value="Type_VII_TA_RNase"/>
</dbReference>
<protein>
    <recommendedName>
        <fullName evidence="7">DUF86 domain-containing protein</fullName>
    </recommendedName>
</protein>
<reference evidence="6" key="1">
    <citation type="journal article" date="2019" name="Int. J. Syst. Evol. Microbiol.">
        <title>The Global Catalogue of Microorganisms (GCM) 10K type strain sequencing project: providing services to taxonomists for standard genome sequencing and annotation.</title>
        <authorList>
            <consortium name="The Broad Institute Genomics Platform"/>
            <consortium name="The Broad Institute Genome Sequencing Center for Infectious Disease"/>
            <person name="Wu L."/>
            <person name="Ma J."/>
        </authorList>
    </citation>
    <scope>NUCLEOTIDE SEQUENCE [LARGE SCALE GENOMIC DNA]</scope>
    <source>
        <strain evidence="6">NBRC 113072</strain>
    </source>
</reference>
<organism evidence="5 6">
    <name type="scientific">Mobilicoccus caccae</name>
    <dbReference type="NCBI Taxonomy" id="1859295"/>
    <lineage>
        <taxon>Bacteria</taxon>
        <taxon>Bacillati</taxon>
        <taxon>Actinomycetota</taxon>
        <taxon>Actinomycetes</taxon>
        <taxon>Micrococcales</taxon>
        <taxon>Dermatophilaceae</taxon>
        <taxon>Mobilicoccus</taxon>
    </lineage>
</organism>
<gene>
    <name evidence="5" type="ORF">GCM10025883_32860</name>
</gene>
<dbReference type="Gene3D" id="1.20.120.580">
    <property type="entry name" value="bsu32300-like"/>
    <property type="match status" value="1"/>
</dbReference>
<keyword evidence="1" id="KW-1277">Toxin-antitoxin system</keyword>
<evidence type="ECO:0000256" key="3">
    <source>
        <dbReference type="ARBA" id="ARBA00022801"/>
    </source>
</evidence>
<dbReference type="EMBL" id="BSUO01000001">
    <property type="protein sequence ID" value="GMA41241.1"/>
    <property type="molecule type" value="Genomic_DNA"/>
</dbReference>
<dbReference type="PANTHER" id="PTHR33397">
    <property type="entry name" value="UPF0331 PROTEIN YUTE"/>
    <property type="match status" value="1"/>
</dbReference>
<evidence type="ECO:0000313" key="5">
    <source>
        <dbReference type="EMBL" id="GMA41241.1"/>
    </source>
</evidence>
<evidence type="ECO:0008006" key="7">
    <source>
        <dbReference type="Google" id="ProtNLM"/>
    </source>
</evidence>
<dbReference type="Proteomes" id="UP001157126">
    <property type="component" value="Unassembled WGS sequence"/>
</dbReference>
<comment type="caution">
    <text evidence="5">The sequence shown here is derived from an EMBL/GenBank/DDBJ whole genome shotgun (WGS) entry which is preliminary data.</text>
</comment>
<keyword evidence="6" id="KW-1185">Reference proteome</keyword>
<keyword evidence="2" id="KW-0540">Nuclease</keyword>
<comment type="similarity">
    <text evidence="4">Belongs to the HepT RNase toxin family.</text>
</comment>